<accession>A0A0N0IXP2</accession>
<dbReference type="SUPFAM" id="SSF69318">
    <property type="entry name" value="Integrin alpha N-terminal domain"/>
    <property type="match status" value="1"/>
</dbReference>
<dbReference type="EMBL" id="LJOD01000002">
    <property type="protein sequence ID" value="KPE52433.1"/>
    <property type="molecule type" value="Genomic_DNA"/>
</dbReference>
<dbReference type="PATRIC" id="fig|253.9.peg.2151"/>
<gene>
    <name evidence="1" type="ORF">AOB46_04310</name>
</gene>
<dbReference type="AlphaFoldDB" id="A0A0N0IXP2"/>
<dbReference type="InterPro" id="IPR028994">
    <property type="entry name" value="Integrin_alpha_N"/>
</dbReference>
<reference evidence="1 2" key="1">
    <citation type="journal article" date="2015" name="Genom Data">
        <title>Draft genome sequence of a multidrug-resistant Chryseobacterium indologenes isolate from Malaysia.</title>
        <authorList>
            <person name="Yu C.Y."/>
            <person name="Ang G.Y."/>
            <person name="Cheng H.J."/>
            <person name="Cheong Y.M."/>
            <person name="Yin W.F."/>
            <person name="Chan K.G."/>
        </authorList>
    </citation>
    <scope>NUCLEOTIDE SEQUENCE [LARGE SCALE GENOMIC DNA]</scope>
    <source>
        <strain evidence="1 2">CI_885</strain>
    </source>
</reference>
<evidence type="ECO:0000313" key="1">
    <source>
        <dbReference type="EMBL" id="KPE52433.1"/>
    </source>
</evidence>
<evidence type="ECO:0008006" key="3">
    <source>
        <dbReference type="Google" id="ProtNLM"/>
    </source>
</evidence>
<name>A0A0N0IXP2_CHRID</name>
<protein>
    <recommendedName>
        <fullName evidence="3">VCBS repeat-containing protein</fullName>
    </recommendedName>
</protein>
<dbReference type="Proteomes" id="UP000037953">
    <property type="component" value="Unassembled WGS sequence"/>
</dbReference>
<comment type="caution">
    <text evidence="1">The sequence shown here is derived from an EMBL/GenBank/DDBJ whole genome shotgun (WGS) entry which is preliminary data.</text>
</comment>
<dbReference type="NCBIfam" id="NF047539">
    <property type="entry name" value="XAC2610_fam"/>
    <property type="match status" value="1"/>
</dbReference>
<proteinExistence type="predicted"/>
<evidence type="ECO:0000313" key="2">
    <source>
        <dbReference type="Proteomes" id="UP000037953"/>
    </source>
</evidence>
<dbReference type="InterPro" id="IPR058087">
    <property type="entry name" value="XAC2610_dom"/>
</dbReference>
<sequence length="210" mass="23868">MLLGPLCFGQHHFEIKDGSQKYNAEIMAEECVDDGCRGKGSVVLFDKNGIKKQTFLSPDLIFYFKQNFKPSKGIMTITHEMLRDEPLYFGDFNFDGTEDIAVRNGNGGNYGSPSYDVYVFNSTKMQFVPSKELTELASGYQGMFGVDEKSKRLTTFAKSGPVYYTYEYEVVPGKGIVLVYEKIENHTHEIVKTTIKKKVNNKWVVKKTTE</sequence>
<reference evidence="2" key="2">
    <citation type="submission" date="2015-09" db="EMBL/GenBank/DDBJ databases">
        <title>Draft genome sequence of a multidrug-resistant Chryseobacterium indologenes isolate from Malaysia.</title>
        <authorList>
            <person name="Yu C.Y."/>
            <person name="Ang G.Y."/>
            <person name="Chan K.-G."/>
        </authorList>
    </citation>
    <scope>NUCLEOTIDE SEQUENCE [LARGE SCALE GENOMIC DNA]</scope>
    <source>
        <strain evidence="2">CI_885</strain>
    </source>
</reference>
<organism evidence="1 2">
    <name type="scientific">Chryseobacterium indologenes</name>
    <name type="common">Flavobacterium indologenes</name>
    <dbReference type="NCBI Taxonomy" id="253"/>
    <lineage>
        <taxon>Bacteria</taxon>
        <taxon>Pseudomonadati</taxon>
        <taxon>Bacteroidota</taxon>
        <taxon>Flavobacteriia</taxon>
        <taxon>Flavobacteriales</taxon>
        <taxon>Weeksellaceae</taxon>
        <taxon>Chryseobacterium group</taxon>
        <taxon>Chryseobacterium</taxon>
    </lineage>
</organism>